<dbReference type="Proteomes" id="UP000887159">
    <property type="component" value="Unassembled WGS sequence"/>
</dbReference>
<protein>
    <submittedName>
        <fullName evidence="1">Uncharacterized protein</fullName>
    </submittedName>
</protein>
<gene>
    <name evidence="1" type="ORF">TNCV_2073351</name>
</gene>
<evidence type="ECO:0000313" key="2">
    <source>
        <dbReference type="Proteomes" id="UP000887159"/>
    </source>
</evidence>
<reference evidence="1" key="1">
    <citation type="submission" date="2020-08" db="EMBL/GenBank/DDBJ databases">
        <title>Multicomponent nature underlies the extraordinary mechanical properties of spider dragline silk.</title>
        <authorList>
            <person name="Kono N."/>
            <person name="Nakamura H."/>
            <person name="Mori M."/>
            <person name="Yoshida Y."/>
            <person name="Ohtoshi R."/>
            <person name="Malay A.D."/>
            <person name="Moran D.A.P."/>
            <person name="Tomita M."/>
            <person name="Numata K."/>
            <person name="Arakawa K."/>
        </authorList>
    </citation>
    <scope>NUCLEOTIDE SEQUENCE</scope>
</reference>
<accession>A0A8X6RDB5</accession>
<keyword evidence="2" id="KW-1185">Reference proteome</keyword>
<dbReference type="EMBL" id="BMAU01021099">
    <property type="protein sequence ID" value="GFX90457.1"/>
    <property type="molecule type" value="Genomic_DNA"/>
</dbReference>
<sequence length="76" mass="8314">MESEILVPDVFGNGQSESDIRSGMGHNLQHLLSYGDDFVQHIVMSPLPAKSPSAYKGYISTPIGPKNSKLSIQLER</sequence>
<evidence type="ECO:0000313" key="1">
    <source>
        <dbReference type="EMBL" id="GFX90457.1"/>
    </source>
</evidence>
<organism evidence="1 2">
    <name type="scientific">Trichonephila clavipes</name>
    <name type="common">Golden silk orbweaver</name>
    <name type="synonym">Nephila clavipes</name>
    <dbReference type="NCBI Taxonomy" id="2585209"/>
    <lineage>
        <taxon>Eukaryota</taxon>
        <taxon>Metazoa</taxon>
        <taxon>Ecdysozoa</taxon>
        <taxon>Arthropoda</taxon>
        <taxon>Chelicerata</taxon>
        <taxon>Arachnida</taxon>
        <taxon>Araneae</taxon>
        <taxon>Araneomorphae</taxon>
        <taxon>Entelegynae</taxon>
        <taxon>Araneoidea</taxon>
        <taxon>Nephilidae</taxon>
        <taxon>Trichonephila</taxon>
    </lineage>
</organism>
<comment type="caution">
    <text evidence="1">The sequence shown here is derived from an EMBL/GenBank/DDBJ whole genome shotgun (WGS) entry which is preliminary data.</text>
</comment>
<name>A0A8X6RDB5_TRICX</name>
<dbReference type="AlphaFoldDB" id="A0A8X6RDB5"/>
<proteinExistence type="predicted"/>